<feature type="transmembrane region" description="Helical" evidence="1">
    <location>
        <begin position="129"/>
        <end position="147"/>
    </location>
</feature>
<feature type="domain" description="SpaA-like prealbumin fold" evidence="2">
    <location>
        <begin position="3"/>
        <end position="93"/>
    </location>
</feature>
<reference evidence="3 4" key="1">
    <citation type="submission" date="2020-08" db="EMBL/GenBank/DDBJ databases">
        <title>Genome sequence of Tessaracoccus defluvii JCM 17540T.</title>
        <authorList>
            <person name="Hyun D.-W."/>
            <person name="Bae J.-W."/>
        </authorList>
    </citation>
    <scope>NUCLEOTIDE SEQUENCE [LARGE SCALE GENOMIC DNA]</scope>
    <source>
        <strain evidence="3 4">JCM 17540</strain>
    </source>
</reference>
<evidence type="ECO:0000313" key="4">
    <source>
        <dbReference type="Proteomes" id="UP000516117"/>
    </source>
</evidence>
<dbReference type="RefSeq" id="WP_187720442.1">
    <property type="nucleotide sequence ID" value="NZ_CP060789.1"/>
</dbReference>
<dbReference type="InterPro" id="IPR041033">
    <property type="entry name" value="SpaA_PFL_dom_1"/>
</dbReference>
<evidence type="ECO:0000256" key="1">
    <source>
        <dbReference type="SAM" id="Phobius"/>
    </source>
</evidence>
<keyword evidence="1" id="KW-0472">Membrane</keyword>
<name>A0A7H0H441_9ACTN</name>
<keyword evidence="1" id="KW-0812">Transmembrane</keyword>
<dbReference type="Pfam" id="PF17802">
    <property type="entry name" value="SpaA"/>
    <property type="match status" value="1"/>
</dbReference>
<accession>A0A7H0H441</accession>
<dbReference type="Gene3D" id="2.60.40.10">
    <property type="entry name" value="Immunoglobulins"/>
    <property type="match status" value="1"/>
</dbReference>
<organism evidence="3 4">
    <name type="scientific">Tessaracoccus defluvii</name>
    <dbReference type="NCBI Taxonomy" id="1285901"/>
    <lineage>
        <taxon>Bacteria</taxon>
        <taxon>Bacillati</taxon>
        <taxon>Actinomycetota</taxon>
        <taxon>Actinomycetes</taxon>
        <taxon>Propionibacteriales</taxon>
        <taxon>Propionibacteriaceae</taxon>
        <taxon>Tessaracoccus</taxon>
    </lineage>
</organism>
<dbReference type="GO" id="GO:0005975">
    <property type="term" value="P:carbohydrate metabolic process"/>
    <property type="evidence" value="ECO:0007669"/>
    <property type="project" value="UniProtKB-ARBA"/>
</dbReference>
<evidence type="ECO:0000313" key="3">
    <source>
        <dbReference type="EMBL" id="QNP55307.1"/>
    </source>
</evidence>
<keyword evidence="1" id="KW-1133">Transmembrane helix</keyword>
<dbReference type="Proteomes" id="UP000516117">
    <property type="component" value="Chromosome"/>
</dbReference>
<dbReference type="EMBL" id="CP060789">
    <property type="protein sequence ID" value="QNP55307.1"/>
    <property type="molecule type" value="Genomic_DNA"/>
</dbReference>
<evidence type="ECO:0000259" key="2">
    <source>
        <dbReference type="Pfam" id="PF17802"/>
    </source>
</evidence>
<protein>
    <submittedName>
        <fullName evidence="3">Prealbumin-like fold domain-containing protein</fullName>
    </submittedName>
</protein>
<dbReference type="AlphaFoldDB" id="A0A7H0H441"/>
<proteinExistence type="predicted"/>
<sequence>MLGSVAWAKVAKGGQTPLQGSEWKIVGPDPSSTELVVIDCVTADAAQCTGPDKDPAAGKFLVKELAWGKYSLIETAAPPGYVRNATEVEFTVGRPSGNDAMLAWNLGSIENVQRTGPVLPLTGGLGRDQIMIIGALMALLAVAGFGARRFRAQNS</sequence>
<dbReference type="KEGG" id="tdf:H9L22_13890"/>
<dbReference type="InterPro" id="IPR013783">
    <property type="entry name" value="Ig-like_fold"/>
</dbReference>
<gene>
    <name evidence="3" type="ORF">H9L22_13890</name>
</gene>
<keyword evidence="4" id="KW-1185">Reference proteome</keyword>